<name>A0A7U7J292_9GAMM</name>
<feature type="transmembrane region" description="Helical" evidence="6">
    <location>
        <begin position="219"/>
        <end position="240"/>
    </location>
</feature>
<dbReference type="PIRSF" id="PIRSF035875">
    <property type="entry name" value="RNase_BN"/>
    <property type="match status" value="1"/>
</dbReference>
<feature type="transmembrane region" description="Helical" evidence="6">
    <location>
        <begin position="143"/>
        <end position="169"/>
    </location>
</feature>
<keyword evidence="8" id="KW-1185">Reference proteome</keyword>
<evidence type="ECO:0000256" key="4">
    <source>
        <dbReference type="ARBA" id="ARBA00022989"/>
    </source>
</evidence>
<feature type="transmembrane region" description="Helical" evidence="6">
    <location>
        <begin position="260"/>
        <end position="279"/>
    </location>
</feature>
<organism evidence="7 8">
    <name type="scientific">Candidatus Contendobacter odensis Run_B_J11</name>
    <dbReference type="NCBI Taxonomy" id="1400861"/>
    <lineage>
        <taxon>Bacteria</taxon>
        <taxon>Pseudomonadati</taxon>
        <taxon>Pseudomonadota</taxon>
        <taxon>Gammaproteobacteria</taxon>
        <taxon>Candidatus Competibacteraceae</taxon>
        <taxon>Candidatus Contendibacter</taxon>
    </lineage>
</organism>
<keyword evidence="2" id="KW-1003">Cell membrane</keyword>
<proteinExistence type="predicted"/>
<evidence type="ECO:0000256" key="5">
    <source>
        <dbReference type="ARBA" id="ARBA00023136"/>
    </source>
</evidence>
<gene>
    <name evidence="7" type="ORF">BN874_1910004</name>
</gene>
<dbReference type="PANTHER" id="PTHR30213">
    <property type="entry name" value="INNER MEMBRANE PROTEIN YHJD"/>
    <property type="match status" value="1"/>
</dbReference>
<evidence type="ECO:0000256" key="6">
    <source>
        <dbReference type="SAM" id="Phobius"/>
    </source>
</evidence>
<evidence type="ECO:0000313" key="7">
    <source>
        <dbReference type="EMBL" id="CDH44820.1"/>
    </source>
</evidence>
<protein>
    <submittedName>
        <fullName evidence="7">Ribonuclease BN</fullName>
    </submittedName>
</protein>
<evidence type="ECO:0000256" key="2">
    <source>
        <dbReference type="ARBA" id="ARBA00022475"/>
    </source>
</evidence>
<dbReference type="Pfam" id="PF03631">
    <property type="entry name" value="Virul_fac_BrkB"/>
    <property type="match status" value="1"/>
</dbReference>
<comment type="caution">
    <text evidence="7">The sequence shown here is derived from an EMBL/GenBank/DDBJ whole genome shotgun (WGS) entry which is preliminary data.</text>
</comment>
<keyword evidence="4 6" id="KW-1133">Transmembrane helix</keyword>
<evidence type="ECO:0000256" key="3">
    <source>
        <dbReference type="ARBA" id="ARBA00022692"/>
    </source>
</evidence>
<dbReference type="RefSeq" id="WP_034431995.1">
    <property type="nucleotide sequence ID" value="NZ_CBTK010000103.1"/>
</dbReference>
<dbReference type="EMBL" id="CBTK010000103">
    <property type="protein sequence ID" value="CDH44820.1"/>
    <property type="molecule type" value="Genomic_DNA"/>
</dbReference>
<sequence length="293" mass="32018">MAFRYHFKLKILWTLLKETVHAWNDDKAEYMAAALSYYTVFALAPLLIVAIAVAGFVFGREAAQGHLISEIRDIVGAEGAVLIQQVLANSSKPAQGIGATVVGLATLLFGTTRVFVQLQDALNTIWDVVPSEGILRSFLRKRLLSFSLVLGIGFLFLVSLVVSALVAVIDQNLAVLMPGFPTIVYVIDLSNSFIVISLLFAMIYKFLPDAHVAWGDVWLGAILSALLFSVGKNIMGLYIIKAGGQSVYGAAGSLVVVLVWVYYSAQLLFFGAEFTWVYARYFGSRRESTTEVS</sequence>
<dbReference type="GO" id="GO:0005886">
    <property type="term" value="C:plasma membrane"/>
    <property type="evidence" value="ECO:0007669"/>
    <property type="project" value="UniProtKB-SubCell"/>
</dbReference>
<dbReference type="InterPro" id="IPR017039">
    <property type="entry name" value="Virul_fac_BrkB"/>
</dbReference>
<dbReference type="AlphaFoldDB" id="A0A7U7J292"/>
<keyword evidence="5 6" id="KW-0472">Membrane</keyword>
<dbReference type="PANTHER" id="PTHR30213:SF1">
    <property type="entry name" value="INNER MEMBRANE PROTEIN YHJD"/>
    <property type="match status" value="1"/>
</dbReference>
<evidence type="ECO:0000256" key="1">
    <source>
        <dbReference type="ARBA" id="ARBA00004651"/>
    </source>
</evidence>
<dbReference type="Proteomes" id="UP000019184">
    <property type="component" value="Unassembled WGS sequence"/>
</dbReference>
<dbReference type="NCBIfam" id="TIGR00765">
    <property type="entry name" value="yihY_not_rbn"/>
    <property type="match status" value="1"/>
</dbReference>
<comment type="subcellular location">
    <subcellularLocation>
        <location evidence="1">Cell membrane</location>
        <topology evidence="1">Multi-pass membrane protein</topology>
    </subcellularLocation>
</comment>
<reference evidence="7 8" key="1">
    <citation type="journal article" date="2014" name="ISME J.">
        <title>Candidatus Competibacter-lineage genomes retrieved from metagenomes reveal functional metabolic diversity.</title>
        <authorList>
            <person name="McIlroy S.J."/>
            <person name="Albertsen M."/>
            <person name="Andresen E.K."/>
            <person name="Saunders A.M."/>
            <person name="Kristiansen R."/>
            <person name="Stokholm-Bjerregaard M."/>
            <person name="Nielsen K.L."/>
            <person name="Nielsen P.H."/>
        </authorList>
    </citation>
    <scope>NUCLEOTIDE SEQUENCE [LARGE SCALE GENOMIC DNA]</scope>
    <source>
        <strain evidence="7 8">Run_B_J11</strain>
    </source>
</reference>
<feature type="transmembrane region" description="Helical" evidence="6">
    <location>
        <begin position="35"/>
        <end position="58"/>
    </location>
</feature>
<accession>A0A7U7J292</accession>
<feature type="transmembrane region" description="Helical" evidence="6">
    <location>
        <begin position="189"/>
        <end position="207"/>
    </location>
</feature>
<keyword evidence="3 6" id="KW-0812">Transmembrane</keyword>
<evidence type="ECO:0000313" key="8">
    <source>
        <dbReference type="Proteomes" id="UP000019184"/>
    </source>
</evidence>